<feature type="region of interest" description="Disordered" evidence="1">
    <location>
        <begin position="44"/>
        <end position="78"/>
    </location>
</feature>
<reference evidence="3" key="1">
    <citation type="submission" date="2015-08" db="EMBL/GenBank/DDBJ databases">
        <authorList>
            <person name="Varghese N."/>
        </authorList>
    </citation>
    <scope>NUCLEOTIDE SEQUENCE [LARGE SCALE GENOMIC DNA]</scope>
    <source>
        <strain evidence="3">DSM 17901</strain>
    </source>
</reference>
<organism evidence="2 3">
    <name type="scientific">Gulbenkiania indica</name>
    <dbReference type="NCBI Taxonomy" id="375574"/>
    <lineage>
        <taxon>Bacteria</taxon>
        <taxon>Pseudomonadati</taxon>
        <taxon>Pseudomonadota</taxon>
        <taxon>Betaproteobacteria</taxon>
        <taxon>Neisseriales</taxon>
        <taxon>Chromobacteriaceae</taxon>
        <taxon>Gulbenkiania</taxon>
    </lineage>
</organism>
<protein>
    <submittedName>
        <fullName evidence="2">Uncharacterized protein</fullName>
    </submittedName>
</protein>
<evidence type="ECO:0000313" key="3">
    <source>
        <dbReference type="Proteomes" id="UP000243535"/>
    </source>
</evidence>
<accession>A0A0K6GRL2</accession>
<dbReference type="AlphaFoldDB" id="A0A0K6GRL2"/>
<name>A0A0K6GRL2_9NEIS</name>
<dbReference type="Proteomes" id="UP000243535">
    <property type="component" value="Unassembled WGS sequence"/>
</dbReference>
<gene>
    <name evidence="2" type="ORF">Ga0061063_0241</name>
</gene>
<proteinExistence type="predicted"/>
<keyword evidence="3" id="KW-1185">Reference proteome</keyword>
<sequence>MTLNIGYRCVDLHQALQPALANVPLAGDVPPPQGHAQVRHCRHTPRSFSGLGTGQTPSGFVSLDDGLYDGNDENIKHR</sequence>
<dbReference type="EMBL" id="CYHA01000001">
    <property type="protein sequence ID" value="CUA81399.1"/>
    <property type="molecule type" value="Genomic_DNA"/>
</dbReference>
<evidence type="ECO:0000313" key="2">
    <source>
        <dbReference type="EMBL" id="CUA81399.1"/>
    </source>
</evidence>
<dbReference type="STRING" id="375574.GCA_001418035_00041"/>
<evidence type="ECO:0000256" key="1">
    <source>
        <dbReference type="SAM" id="MobiDB-lite"/>
    </source>
</evidence>